<dbReference type="AlphaFoldDB" id="A0A9X3J012"/>
<reference evidence="2" key="1">
    <citation type="submission" date="2022-11" db="EMBL/GenBank/DDBJ databases">
        <title>Minimal conservation of predation-associated metabolite biosynthetic gene clusters underscores biosynthetic potential of Myxococcota including descriptions for ten novel species: Archangium lansinium sp. nov., Myxococcus landrumus sp. nov., Nannocystis bai.</title>
        <authorList>
            <person name="Ahearne A."/>
            <person name="Stevens C."/>
            <person name="Phillips K."/>
        </authorList>
    </citation>
    <scope>NUCLEOTIDE SEQUENCE</scope>
    <source>
        <strain evidence="2">Na p29</strain>
    </source>
</reference>
<name>A0A9X3J012_9BACT</name>
<feature type="region of interest" description="Disordered" evidence="1">
    <location>
        <begin position="1"/>
        <end position="37"/>
    </location>
</feature>
<dbReference type="EMBL" id="JAPNKE010000002">
    <property type="protein sequence ID" value="MCY1011187.1"/>
    <property type="molecule type" value="Genomic_DNA"/>
</dbReference>
<organism evidence="2 3">
    <name type="scientific">Nannocystis pusilla</name>
    <dbReference type="NCBI Taxonomy" id="889268"/>
    <lineage>
        <taxon>Bacteria</taxon>
        <taxon>Pseudomonadati</taxon>
        <taxon>Myxococcota</taxon>
        <taxon>Polyangia</taxon>
        <taxon>Nannocystales</taxon>
        <taxon>Nannocystaceae</taxon>
        <taxon>Nannocystis</taxon>
    </lineage>
</organism>
<comment type="caution">
    <text evidence="2">The sequence shown here is derived from an EMBL/GenBank/DDBJ whole genome shotgun (WGS) entry which is preliminary data.</text>
</comment>
<evidence type="ECO:0000313" key="3">
    <source>
        <dbReference type="Proteomes" id="UP001150924"/>
    </source>
</evidence>
<protein>
    <submittedName>
        <fullName evidence="2">Uncharacterized protein</fullName>
    </submittedName>
</protein>
<keyword evidence="3" id="KW-1185">Reference proteome</keyword>
<evidence type="ECO:0000256" key="1">
    <source>
        <dbReference type="SAM" id="MobiDB-lite"/>
    </source>
</evidence>
<evidence type="ECO:0000313" key="2">
    <source>
        <dbReference type="EMBL" id="MCY1011187.1"/>
    </source>
</evidence>
<proteinExistence type="predicted"/>
<dbReference type="Proteomes" id="UP001150924">
    <property type="component" value="Unassembled WGS sequence"/>
</dbReference>
<gene>
    <name evidence="2" type="ORF">OV079_37640</name>
</gene>
<accession>A0A9X3J012</accession>
<sequence>MREDRRALGLGDQVDAVEREEQGGAAVTETAHGDQGVAQEGELGALEHLRGVEDEQQRVAAGQLAAADEGAQTEDVVDAGRVDQLELGRELLAGGGDDQRTLDRRLAARELGEALGCEDLGAGGAVQAALGGVAADQLDHRAGGRRDAGGQQRLAEERVDQGALALLDLPEHEHAQARLGEATRGLLEDLGAEARQAELVRGLAQAIGEVEEGGGNGVRRRARHYRSLSRVVRR</sequence>